<keyword evidence="4 7" id="KW-0812">Transmembrane</keyword>
<evidence type="ECO:0000256" key="7">
    <source>
        <dbReference type="RuleBase" id="RU363032"/>
    </source>
</evidence>
<dbReference type="EMBL" id="BMRG01000017">
    <property type="protein sequence ID" value="GGP77201.1"/>
    <property type="molecule type" value="Genomic_DNA"/>
</dbReference>
<name>A0A918ASE1_9PSEU</name>
<dbReference type="PROSITE" id="PS50928">
    <property type="entry name" value="ABC_TM1"/>
    <property type="match status" value="1"/>
</dbReference>
<evidence type="ECO:0000256" key="4">
    <source>
        <dbReference type="ARBA" id="ARBA00022692"/>
    </source>
</evidence>
<feature type="transmembrane region" description="Helical" evidence="7">
    <location>
        <begin position="71"/>
        <end position="93"/>
    </location>
</feature>
<evidence type="ECO:0000313" key="10">
    <source>
        <dbReference type="Proteomes" id="UP000639606"/>
    </source>
</evidence>
<dbReference type="SUPFAM" id="SSF161098">
    <property type="entry name" value="MetI-like"/>
    <property type="match status" value="1"/>
</dbReference>
<keyword evidence="3" id="KW-1003">Cell membrane</keyword>
<organism evidence="9 10">
    <name type="scientific">Saccharothrix coeruleofusca</name>
    <dbReference type="NCBI Taxonomy" id="33919"/>
    <lineage>
        <taxon>Bacteria</taxon>
        <taxon>Bacillati</taxon>
        <taxon>Actinomycetota</taxon>
        <taxon>Actinomycetes</taxon>
        <taxon>Pseudonocardiales</taxon>
        <taxon>Pseudonocardiaceae</taxon>
        <taxon>Saccharothrix</taxon>
    </lineage>
</organism>
<feature type="transmembrane region" description="Helical" evidence="7">
    <location>
        <begin position="7"/>
        <end position="28"/>
    </location>
</feature>
<dbReference type="Gene3D" id="1.10.3720.10">
    <property type="entry name" value="MetI-like"/>
    <property type="match status" value="1"/>
</dbReference>
<dbReference type="InterPro" id="IPR035906">
    <property type="entry name" value="MetI-like_sf"/>
</dbReference>
<dbReference type="PANTHER" id="PTHR43744">
    <property type="entry name" value="ABC TRANSPORTER PERMEASE PROTEIN MG189-RELATED-RELATED"/>
    <property type="match status" value="1"/>
</dbReference>
<evidence type="ECO:0000256" key="1">
    <source>
        <dbReference type="ARBA" id="ARBA00004651"/>
    </source>
</evidence>
<keyword evidence="2 7" id="KW-0813">Transport</keyword>
<gene>
    <name evidence="9" type="ORF">GCM10010185_58550</name>
</gene>
<comment type="similarity">
    <text evidence="7">Belongs to the binding-protein-dependent transport system permease family.</text>
</comment>
<dbReference type="AlphaFoldDB" id="A0A918ASE1"/>
<evidence type="ECO:0000256" key="2">
    <source>
        <dbReference type="ARBA" id="ARBA00022448"/>
    </source>
</evidence>
<evidence type="ECO:0000256" key="6">
    <source>
        <dbReference type="ARBA" id="ARBA00023136"/>
    </source>
</evidence>
<dbReference type="RefSeq" id="WP_189226558.1">
    <property type="nucleotide sequence ID" value="NZ_BMRG01000017.1"/>
</dbReference>
<feature type="transmembrane region" description="Helical" evidence="7">
    <location>
        <begin position="138"/>
        <end position="158"/>
    </location>
</feature>
<feature type="transmembrane region" description="Helical" evidence="7">
    <location>
        <begin position="237"/>
        <end position="257"/>
    </location>
</feature>
<comment type="caution">
    <text evidence="9">The sequence shown here is derived from an EMBL/GenBank/DDBJ whole genome shotgun (WGS) entry which is preliminary data.</text>
</comment>
<reference evidence="9" key="1">
    <citation type="journal article" date="2014" name="Int. J. Syst. Evol. Microbiol.">
        <title>Complete genome sequence of Corynebacterium casei LMG S-19264T (=DSM 44701T), isolated from a smear-ripened cheese.</title>
        <authorList>
            <consortium name="US DOE Joint Genome Institute (JGI-PGF)"/>
            <person name="Walter F."/>
            <person name="Albersmeier A."/>
            <person name="Kalinowski J."/>
            <person name="Ruckert C."/>
        </authorList>
    </citation>
    <scope>NUCLEOTIDE SEQUENCE</scope>
    <source>
        <strain evidence="9">JCM 3313</strain>
    </source>
</reference>
<evidence type="ECO:0000256" key="3">
    <source>
        <dbReference type="ARBA" id="ARBA00022475"/>
    </source>
</evidence>
<dbReference type="GO" id="GO:0055085">
    <property type="term" value="P:transmembrane transport"/>
    <property type="evidence" value="ECO:0007669"/>
    <property type="project" value="InterPro"/>
</dbReference>
<feature type="transmembrane region" description="Helical" evidence="7">
    <location>
        <begin position="105"/>
        <end position="126"/>
    </location>
</feature>
<comment type="subcellular location">
    <subcellularLocation>
        <location evidence="1 7">Cell membrane</location>
        <topology evidence="1 7">Multi-pass membrane protein</topology>
    </subcellularLocation>
</comment>
<dbReference type="CDD" id="cd06261">
    <property type="entry name" value="TM_PBP2"/>
    <property type="match status" value="1"/>
</dbReference>
<dbReference type="Pfam" id="PF00528">
    <property type="entry name" value="BPD_transp_1"/>
    <property type="match status" value="1"/>
</dbReference>
<keyword evidence="5 7" id="KW-1133">Transmembrane helix</keyword>
<keyword evidence="10" id="KW-1185">Reference proteome</keyword>
<feature type="domain" description="ABC transmembrane type-1" evidence="8">
    <location>
        <begin position="67"/>
        <end position="258"/>
    </location>
</feature>
<evidence type="ECO:0000259" key="8">
    <source>
        <dbReference type="PROSITE" id="PS50928"/>
    </source>
</evidence>
<dbReference type="Proteomes" id="UP000639606">
    <property type="component" value="Unassembled WGS sequence"/>
</dbReference>
<dbReference type="InterPro" id="IPR000515">
    <property type="entry name" value="MetI-like"/>
</dbReference>
<accession>A0A918ASE1</accession>
<keyword evidence="6 7" id="KW-0472">Membrane</keyword>
<dbReference type="PANTHER" id="PTHR43744:SF12">
    <property type="entry name" value="ABC TRANSPORTER PERMEASE PROTEIN MG189-RELATED"/>
    <property type="match status" value="1"/>
</dbReference>
<reference evidence="9" key="2">
    <citation type="submission" date="2020-09" db="EMBL/GenBank/DDBJ databases">
        <authorList>
            <person name="Sun Q."/>
            <person name="Ohkuma M."/>
        </authorList>
    </citation>
    <scope>NUCLEOTIDE SEQUENCE</scope>
    <source>
        <strain evidence="9">JCM 3313</strain>
    </source>
</reference>
<feature type="transmembrane region" description="Helical" evidence="7">
    <location>
        <begin position="179"/>
        <end position="201"/>
    </location>
</feature>
<dbReference type="GO" id="GO:0005886">
    <property type="term" value="C:plasma membrane"/>
    <property type="evidence" value="ECO:0007669"/>
    <property type="project" value="UniProtKB-SubCell"/>
</dbReference>
<proteinExistence type="inferred from homology"/>
<evidence type="ECO:0000313" key="9">
    <source>
        <dbReference type="EMBL" id="GGP77201.1"/>
    </source>
</evidence>
<sequence length="272" mass="29133">MKSRPNWPAGLFAVAWLVIVLGPLVYVLTASLRSRADYLTSGTLAVPENPTLDNYTTVLTGGFAQYLLNNVIVTVATVAIVVLVGVPCAYAVVRGTGRFVQRGFTLLLAGLAIPAQAAIIPVYLLITRMHLYDTLTAIILPTAAFALPVATLVLTNSLRDVPRELYEAQAIDGAGSFRVLVSLVLPLARPAIMTVVVYTALNAWNGFLFPLVLTQSQSSRVLTLGLWNFQGQFGTNIPALMAAVTLSVLPIFVVYLIGRRFLLSGLTAGFGK</sequence>
<protein>
    <submittedName>
        <fullName evidence="9">ABC transporter permease</fullName>
    </submittedName>
</protein>
<evidence type="ECO:0000256" key="5">
    <source>
        <dbReference type="ARBA" id="ARBA00022989"/>
    </source>
</evidence>